<dbReference type="Proteomes" id="UP000801492">
    <property type="component" value="Unassembled WGS sequence"/>
</dbReference>
<dbReference type="EMBL" id="VTPC01090222">
    <property type="protein sequence ID" value="KAF2884112.1"/>
    <property type="molecule type" value="Genomic_DNA"/>
</dbReference>
<dbReference type="OrthoDB" id="10249775at2759"/>
<dbReference type="InterPro" id="IPR035969">
    <property type="entry name" value="Rab-GAP_TBC_sf"/>
</dbReference>
<dbReference type="PANTHER" id="PTHR16110:SF1">
    <property type="entry name" value="TBC1 DOMAIN FAMILY MEMBER 19"/>
    <property type="match status" value="1"/>
</dbReference>
<organism evidence="2 3">
    <name type="scientific">Ignelater luminosus</name>
    <name type="common">Cucubano</name>
    <name type="synonym">Pyrophorus luminosus</name>
    <dbReference type="NCBI Taxonomy" id="2038154"/>
    <lineage>
        <taxon>Eukaryota</taxon>
        <taxon>Metazoa</taxon>
        <taxon>Ecdysozoa</taxon>
        <taxon>Arthropoda</taxon>
        <taxon>Hexapoda</taxon>
        <taxon>Insecta</taxon>
        <taxon>Pterygota</taxon>
        <taxon>Neoptera</taxon>
        <taxon>Endopterygota</taxon>
        <taxon>Coleoptera</taxon>
        <taxon>Polyphaga</taxon>
        <taxon>Elateriformia</taxon>
        <taxon>Elateroidea</taxon>
        <taxon>Elateridae</taxon>
        <taxon>Agrypninae</taxon>
        <taxon>Pyrophorini</taxon>
        <taxon>Ignelater</taxon>
    </lineage>
</organism>
<gene>
    <name evidence="2" type="ORF">ILUMI_22080</name>
</gene>
<protein>
    <recommendedName>
        <fullName evidence="1">Rab-GAP TBC domain-containing protein</fullName>
    </recommendedName>
</protein>
<dbReference type="PANTHER" id="PTHR16110">
    <property type="entry name" value="TBC1 DOMAIN FAMILY MEMBER 19"/>
    <property type="match status" value="1"/>
</dbReference>
<dbReference type="PROSITE" id="PS50086">
    <property type="entry name" value="TBC_RABGAP"/>
    <property type="match status" value="1"/>
</dbReference>
<evidence type="ECO:0000259" key="1">
    <source>
        <dbReference type="PROSITE" id="PS50086"/>
    </source>
</evidence>
<feature type="domain" description="Rab-GAP TBC" evidence="1">
    <location>
        <begin position="245"/>
        <end position="465"/>
    </location>
</feature>
<dbReference type="InterPro" id="IPR000195">
    <property type="entry name" value="Rab-GAP-TBC_dom"/>
</dbReference>
<dbReference type="Pfam" id="PF00566">
    <property type="entry name" value="RabGAP-TBC"/>
    <property type="match status" value="1"/>
</dbReference>
<name>A0A8K0G0V6_IGNLU</name>
<dbReference type="SMART" id="SM00164">
    <property type="entry name" value="TBC"/>
    <property type="match status" value="1"/>
</dbReference>
<dbReference type="InterPro" id="IPR042507">
    <property type="entry name" value="TBC1D19"/>
</dbReference>
<comment type="caution">
    <text evidence="2">The sequence shown here is derived from an EMBL/GenBank/DDBJ whole genome shotgun (WGS) entry which is preliminary data.</text>
</comment>
<dbReference type="Gene3D" id="1.10.472.80">
    <property type="entry name" value="Ypt/Rab-GAP domain of gyp1p, domain 3"/>
    <property type="match status" value="1"/>
</dbReference>
<keyword evidence="3" id="KW-1185">Reference proteome</keyword>
<dbReference type="AlphaFoldDB" id="A0A8K0G0V6"/>
<sequence length="517" mass="60389">MEEIKDKSIHHTALRLCEDLKQNPTYKGLYTDVQKLVSSSNVKYEDFKESLSKSMKENGLEAELRNNVYHWVRSQNKDNLCYASFDSFFKKAQIQWEKRIHKSLNSMCSELGIHLARIRFTQDREELIEKWGELSNYDVDINKYRPVYSPKDFLEVLLNLKGPNYKHRGEEPTWDFSHIPIKVKDLSELRTLYSELSHGEAVMGMNTSRYMSSSYAAFEAERIALGERVVLSNHAPVAQEYLKKGCPPCLRKKMWTLVLGSEVKETHYHYYEKLKTHVLQYDLMVDKLIIKDIHLTASNDDQYFVFEDVLHQILLCFSRDAEILKQLSNKPGYMQVVLKGKPSTPENTLIFPPSGVIPFHGFTMYAAPFCYLFDDSVALYFTVRAFYLRYWFRLHRVCGHSQGILCLCLLFERLLQCYDPVLWHHFKKIHIPPIRVVFKWIMRAFSGHLPPEQLLYLWDLVLAYDSLEAIPLLAVVILIFRRDNLLRVTTLQNIEAVLADLSSIAVMSMLQMALSKE</sequence>
<evidence type="ECO:0000313" key="3">
    <source>
        <dbReference type="Proteomes" id="UP000801492"/>
    </source>
</evidence>
<evidence type="ECO:0000313" key="2">
    <source>
        <dbReference type="EMBL" id="KAF2884112.1"/>
    </source>
</evidence>
<proteinExistence type="predicted"/>
<dbReference type="SUPFAM" id="SSF47923">
    <property type="entry name" value="Ypt/Rab-GAP domain of gyp1p"/>
    <property type="match status" value="2"/>
</dbReference>
<accession>A0A8K0G0V6</accession>
<reference evidence="2" key="1">
    <citation type="submission" date="2019-08" db="EMBL/GenBank/DDBJ databases">
        <title>The genome of the North American firefly Photinus pyralis.</title>
        <authorList>
            <consortium name="Photinus pyralis genome working group"/>
            <person name="Fallon T.R."/>
            <person name="Sander Lower S.E."/>
            <person name="Weng J.-K."/>
        </authorList>
    </citation>
    <scope>NUCLEOTIDE SEQUENCE</scope>
    <source>
        <strain evidence="2">TRF0915ILg1</strain>
        <tissue evidence="2">Whole body</tissue>
    </source>
</reference>